<comment type="caution">
    <text evidence="6">The sequence shown here is derived from an EMBL/GenBank/DDBJ whole genome shotgun (WGS) entry which is preliminary data.</text>
</comment>
<protein>
    <recommendedName>
        <fullName evidence="1">D-inositol 3-phosphate glycosyltransferase</fullName>
    </recommendedName>
</protein>
<dbReference type="Proteomes" id="UP000253508">
    <property type="component" value="Unassembled WGS sequence"/>
</dbReference>
<evidence type="ECO:0000259" key="5">
    <source>
        <dbReference type="Pfam" id="PF13579"/>
    </source>
</evidence>
<dbReference type="InterPro" id="IPR001296">
    <property type="entry name" value="Glyco_trans_1"/>
</dbReference>
<dbReference type="InterPro" id="IPR028098">
    <property type="entry name" value="Glyco_trans_4-like_N"/>
</dbReference>
<proteinExistence type="predicted"/>
<reference evidence="6 7" key="1">
    <citation type="submission" date="2018-07" db="EMBL/GenBank/DDBJ databases">
        <title>Microbacterium endoborsara sp. nov., a novel actinobacterium isolated from Borszczowia aralocaspica.</title>
        <authorList>
            <person name="An D."/>
        </authorList>
    </citation>
    <scope>NUCLEOTIDE SEQUENCE [LARGE SCALE GENOMIC DNA]</scope>
    <source>
        <strain evidence="6 7">C1.15228</strain>
    </source>
</reference>
<feature type="domain" description="Glycosyl transferase family 1" evidence="4">
    <location>
        <begin position="178"/>
        <end position="326"/>
    </location>
</feature>
<gene>
    <name evidence="6" type="ORF">DTO57_05885</name>
</gene>
<sequence>MQTRILHVTQVYAGGISRAITSLIELSPEAEHHLLWAGNEEPAADVPYASVHTMPQSPKQMMTAIKRVREVVQEVKPDVVHAHSSFGGVYARLANLDVPVYYEPHCYKFDDMQQSSAKRAVFRLAEKVLAKRSAATVVLSPHEEALAKALDSKAVTHFLPNVATIQPSDRFPAVGWATERNVFMIGRLTGQKDPGYFAQVAEETLKLDPTVTFRWLGDVDGEDDGSGEAARQRLTTAGVDVLGWLNGDALAEELSRPALYFHSAHYEGFPLSVLDAAAFEHPLAVRSIPTFNGMQIPEAHSPQESARLILDILNDGSARARAVDAASHLNNTMNREAQRAALQALYAAV</sequence>
<dbReference type="PANTHER" id="PTHR45947:SF3">
    <property type="entry name" value="SULFOQUINOVOSYL TRANSFERASE SQD2"/>
    <property type="match status" value="1"/>
</dbReference>
<keyword evidence="2" id="KW-0328">Glycosyltransferase</keyword>
<dbReference type="InterPro" id="IPR050194">
    <property type="entry name" value="Glycosyltransferase_grp1"/>
</dbReference>
<dbReference type="Pfam" id="PF13579">
    <property type="entry name" value="Glyco_trans_4_4"/>
    <property type="match status" value="1"/>
</dbReference>
<keyword evidence="3 6" id="KW-0808">Transferase</keyword>
<evidence type="ECO:0000259" key="4">
    <source>
        <dbReference type="Pfam" id="PF00534"/>
    </source>
</evidence>
<feature type="domain" description="Glycosyltransferase subfamily 4-like N-terminal" evidence="5">
    <location>
        <begin position="14"/>
        <end position="161"/>
    </location>
</feature>
<dbReference type="SUPFAM" id="SSF53756">
    <property type="entry name" value="UDP-Glycosyltransferase/glycogen phosphorylase"/>
    <property type="match status" value="1"/>
</dbReference>
<evidence type="ECO:0000313" key="6">
    <source>
        <dbReference type="EMBL" id="RCK59700.1"/>
    </source>
</evidence>
<keyword evidence="7" id="KW-1185">Reference proteome</keyword>
<dbReference type="Pfam" id="PF00534">
    <property type="entry name" value="Glycos_transf_1"/>
    <property type="match status" value="1"/>
</dbReference>
<dbReference type="PANTHER" id="PTHR45947">
    <property type="entry name" value="SULFOQUINOVOSYL TRANSFERASE SQD2"/>
    <property type="match status" value="1"/>
</dbReference>
<dbReference type="Gene3D" id="3.40.50.2000">
    <property type="entry name" value="Glycogen Phosphorylase B"/>
    <property type="match status" value="2"/>
</dbReference>
<dbReference type="AlphaFoldDB" id="A0A367Y2D6"/>
<evidence type="ECO:0000256" key="1">
    <source>
        <dbReference type="ARBA" id="ARBA00021292"/>
    </source>
</evidence>
<name>A0A367Y2D6_9MICO</name>
<accession>A0A367Y2D6</accession>
<evidence type="ECO:0000313" key="7">
    <source>
        <dbReference type="Proteomes" id="UP000253508"/>
    </source>
</evidence>
<dbReference type="EMBL" id="QORO01000002">
    <property type="protein sequence ID" value="RCK59700.1"/>
    <property type="molecule type" value="Genomic_DNA"/>
</dbReference>
<evidence type="ECO:0000256" key="3">
    <source>
        <dbReference type="ARBA" id="ARBA00022679"/>
    </source>
</evidence>
<dbReference type="GO" id="GO:0016757">
    <property type="term" value="F:glycosyltransferase activity"/>
    <property type="evidence" value="ECO:0007669"/>
    <property type="project" value="UniProtKB-KW"/>
</dbReference>
<dbReference type="RefSeq" id="WP_114117312.1">
    <property type="nucleotide sequence ID" value="NZ_BMHU01000003.1"/>
</dbReference>
<dbReference type="GO" id="GO:1901137">
    <property type="term" value="P:carbohydrate derivative biosynthetic process"/>
    <property type="evidence" value="ECO:0007669"/>
    <property type="project" value="UniProtKB-ARBA"/>
</dbReference>
<evidence type="ECO:0000256" key="2">
    <source>
        <dbReference type="ARBA" id="ARBA00022676"/>
    </source>
</evidence>
<dbReference type="OrthoDB" id="477186at2"/>
<organism evidence="6 7">
    <name type="scientific">Microbacterium sorbitolivorans</name>
    <dbReference type="NCBI Taxonomy" id="1867410"/>
    <lineage>
        <taxon>Bacteria</taxon>
        <taxon>Bacillati</taxon>
        <taxon>Actinomycetota</taxon>
        <taxon>Actinomycetes</taxon>
        <taxon>Micrococcales</taxon>
        <taxon>Microbacteriaceae</taxon>
        <taxon>Microbacterium</taxon>
    </lineage>
</organism>